<protein>
    <recommendedName>
        <fullName evidence="6">Profilin</fullName>
    </recommendedName>
</protein>
<dbReference type="PANTHER" id="PTHR11604:SF0">
    <property type="entry name" value="PROFILIN"/>
    <property type="match status" value="1"/>
</dbReference>
<dbReference type="GO" id="GO:0003785">
    <property type="term" value="F:actin monomer binding"/>
    <property type="evidence" value="ECO:0007669"/>
    <property type="project" value="TreeGrafter"/>
</dbReference>
<reference evidence="7 8" key="1">
    <citation type="journal article" date="2018" name="PLoS Pathog.">
        <title>Evolution of structural diversity of trichothecenes, a family of toxins produced by plant pathogenic and entomopathogenic fungi.</title>
        <authorList>
            <person name="Proctor R.H."/>
            <person name="McCormick S.P."/>
            <person name="Kim H.S."/>
            <person name="Cardoza R.E."/>
            <person name="Stanley A.M."/>
            <person name="Lindo L."/>
            <person name="Kelly A."/>
            <person name="Brown D.W."/>
            <person name="Lee T."/>
            <person name="Vaughan M.M."/>
            <person name="Alexander N.J."/>
            <person name="Busman M."/>
            <person name="Gutierrez S."/>
        </authorList>
    </citation>
    <scope>NUCLEOTIDE SEQUENCE [LARGE SCALE GENOMIC DNA]</scope>
    <source>
        <strain evidence="7 8">IBT 40837</strain>
    </source>
</reference>
<keyword evidence="5" id="KW-0206">Cytoskeleton</keyword>
<evidence type="ECO:0000256" key="6">
    <source>
        <dbReference type="RuleBase" id="RU003909"/>
    </source>
</evidence>
<dbReference type="OrthoDB" id="421374at2759"/>
<keyword evidence="4 6" id="KW-0009">Actin-binding</keyword>
<dbReference type="STRING" id="490622.A0A395NGH9"/>
<dbReference type="InterPro" id="IPR048278">
    <property type="entry name" value="PFN"/>
</dbReference>
<organism evidence="7 8">
    <name type="scientific">Trichoderma arundinaceum</name>
    <dbReference type="NCBI Taxonomy" id="490622"/>
    <lineage>
        <taxon>Eukaryota</taxon>
        <taxon>Fungi</taxon>
        <taxon>Dikarya</taxon>
        <taxon>Ascomycota</taxon>
        <taxon>Pezizomycotina</taxon>
        <taxon>Sordariomycetes</taxon>
        <taxon>Hypocreomycetidae</taxon>
        <taxon>Hypocreales</taxon>
        <taxon>Hypocreaceae</taxon>
        <taxon>Trichoderma</taxon>
    </lineage>
</organism>
<accession>A0A395NGH9</accession>
<evidence type="ECO:0000313" key="8">
    <source>
        <dbReference type="Proteomes" id="UP000266272"/>
    </source>
</evidence>
<evidence type="ECO:0000256" key="2">
    <source>
        <dbReference type="ARBA" id="ARBA00010058"/>
    </source>
</evidence>
<dbReference type="SUPFAM" id="SSF55770">
    <property type="entry name" value="Profilin (actin-binding protein)"/>
    <property type="match status" value="1"/>
</dbReference>
<evidence type="ECO:0000256" key="4">
    <source>
        <dbReference type="ARBA" id="ARBA00023203"/>
    </source>
</evidence>
<dbReference type="GO" id="GO:0005856">
    <property type="term" value="C:cytoskeleton"/>
    <property type="evidence" value="ECO:0007669"/>
    <property type="project" value="UniProtKB-SubCell"/>
</dbReference>
<keyword evidence="8" id="KW-1185">Reference proteome</keyword>
<comment type="similarity">
    <text evidence="2 6">Belongs to the profilin family.</text>
</comment>
<evidence type="ECO:0000313" key="7">
    <source>
        <dbReference type="EMBL" id="RFU75218.1"/>
    </source>
</evidence>
<dbReference type="EMBL" id="PXOA01000458">
    <property type="protein sequence ID" value="RFU75218.1"/>
    <property type="molecule type" value="Genomic_DNA"/>
</dbReference>
<evidence type="ECO:0000256" key="3">
    <source>
        <dbReference type="ARBA" id="ARBA00022490"/>
    </source>
</evidence>
<dbReference type="InterPro" id="IPR005455">
    <property type="entry name" value="PFN_euk"/>
</dbReference>
<dbReference type="InterPro" id="IPR036140">
    <property type="entry name" value="PFN_sf"/>
</dbReference>
<dbReference type="Gene3D" id="3.30.450.30">
    <property type="entry name" value="Dynein light chain 2a, cytoplasmic"/>
    <property type="match status" value="1"/>
</dbReference>
<dbReference type="Proteomes" id="UP000266272">
    <property type="component" value="Unassembled WGS sequence"/>
</dbReference>
<dbReference type="Pfam" id="PF00235">
    <property type="entry name" value="Profilin"/>
    <property type="match status" value="1"/>
</dbReference>
<dbReference type="PANTHER" id="PTHR11604">
    <property type="entry name" value="PROFILIN"/>
    <property type="match status" value="1"/>
</dbReference>
<evidence type="ECO:0000256" key="5">
    <source>
        <dbReference type="ARBA" id="ARBA00023212"/>
    </source>
</evidence>
<proteinExistence type="inferred from homology"/>
<evidence type="ECO:0000256" key="1">
    <source>
        <dbReference type="ARBA" id="ARBA00004245"/>
    </source>
</evidence>
<comment type="caution">
    <text evidence="7">The sequence shown here is derived from an EMBL/GenBank/DDBJ whole genome shotgun (WGS) entry which is preliminary data.</text>
</comment>
<dbReference type="SMART" id="SM00392">
    <property type="entry name" value="PROF"/>
    <property type="match status" value="1"/>
</dbReference>
<sequence length="130" mass="13418">MSWQAFVDTSLVATGHITKGAIISAAGDSAWASSTDLTISPTEMKAIADIIANNQAAKDKAFAEGLYVGGQRYVVARIEDNIYARSGRDGVAIAPSKQAIVVGIHGETQVAGNATSVVVALAEHLKGTGY</sequence>
<dbReference type="CDD" id="cd00148">
    <property type="entry name" value="PROF"/>
    <property type="match status" value="1"/>
</dbReference>
<comment type="subcellular location">
    <subcellularLocation>
        <location evidence="1">Cytoplasm</location>
        <location evidence="1">Cytoskeleton</location>
    </subcellularLocation>
</comment>
<keyword evidence="3" id="KW-0963">Cytoplasm</keyword>
<dbReference type="GO" id="GO:0005938">
    <property type="term" value="C:cell cortex"/>
    <property type="evidence" value="ECO:0007669"/>
    <property type="project" value="TreeGrafter"/>
</dbReference>
<dbReference type="PRINTS" id="PR00392">
    <property type="entry name" value="PROFILIN"/>
</dbReference>
<dbReference type="AlphaFoldDB" id="A0A395NGH9"/>
<gene>
    <name evidence="7" type="ORF">TARUN_7022</name>
</gene>
<name>A0A395NGH9_TRIAR</name>